<feature type="region of interest" description="Disordered" evidence="1">
    <location>
        <begin position="226"/>
        <end position="249"/>
    </location>
</feature>
<dbReference type="OrthoDB" id="8481600at2"/>
<feature type="domain" description="Bacterial Ig-like" evidence="2">
    <location>
        <begin position="433"/>
        <end position="503"/>
    </location>
</feature>
<feature type="domain" description="Bacterial Ig-like" evidence="2">
    <location>
        <begin position="16"/>
        <end position="83"/>
    </location>
</feature>
<dbReference type="AlphaFoldDB" id="A0A0U5L368"/>
<reference evidence="4" key="1">
    <citation type="submission" date="2015-11" db="EMBL/GenBank/DDBJ databases">
        <authorList>
            <person name="Blom J."/>
        </authorList>
    </citation>
    <scope>NUCLEOTIDE SEQUENCE [LARGE SCALE GENOMIC DNA]</scope>
</reference>
<dbReference type="PATRIC" id="fig|1619313.3.peg.3111"/>
<dbReference type="Proteomes" id="UP000059419">
    <property type="component" value="Chromosome 1"/>
</dbReference>
<evidence type="ECO:0000313" key="3">
    <source>
        <dbReference type="EMBL" id="CUU25226.1"/>
    </source>
</evidence>
<name>A0A0U5L368_9GAMM</name>
<proteinExistence type="predicted"/>
<dbReference type="STRING" id="1619313.EM595_2995"/>
<gene>
    <name evidence="3" type="ORF">EM595_2995</name>
</gene>
<dbReference type="NCBIfam" id="NF033510">
    <property type="entry name" value="Ca_tandemer"/>
    <property type="match status" value="1"/>
</dbReference>
<keyword evidence="4" id="KW-1185">Reference proteome</keyword>
<feature type="domain" description="Bacterial Ig-like" evidence="2">
    <location>
        <begin position="222"/>
        <end position="295"/>
    </location>
</feature>
<sequence>MNILSTPGVKVMERDDKRPTFSAKLESEIGKGGEVEIVIGEHKYTVMIDPADGSWSFTWPEDLDDGTYSLSIRATDSSGNDGIPKLYNLVISTTPPEPPELLNLYDDVGGKTGSFDAGVLTDDRRPTLTGLAKPGSIVVLMRDGEEIGSAVADPITGLWSLEPNQDLADGENSLTLVTRDTFAKKDRESEESEPFTIVVGPDATTPGPGPALVFIDGAEDNVGANTGPLASGALTDDTRPELHGTAPAGSTLRLQYRSDNGDWIEAGNVPVNADGSWSWAPADALPDGSWEFRVHGEAGWTDEFALEISAGAQSTIAITHASDNKGPYTGELANGVATDDDTPTLHGRAEANSIVYIHAHLADNDAWSPLGSVLTGPDGSWSLTTTPLINYGSWHFQAGANQTADPQADTFQLDLIAPGSRAPVIAGAWDDVGNITGLIQDGRTTNDTTPELRGIAEANSVVMIEFGKPGEPYDTSHSVIANARGEWSFTPPQPLELGDWVFRTKTANGTSYSNSWHLNVTEGESLAIITEVIDNVGSWTGELSNPDTTDDSSPTLKGTAPDGSLVILYQDGEAIGSVVATGGSWEFTVPGLNEIKTYSFTAGVREGGTDGPQSEAWNITHEPNRQDWYKYDLGILTSRDLAAGETDTQAGIKLTTLRYGHNWGSVSNGFRNESLVPITGSNIAVTGSMKFEFLHGISRSIAFSVNDVQAAYTVRYYNSAGTLIEQKNYSGTQSYQSINYSSKTGESIASIDVTTSNVSGKGIDLLELNNFRFSVPSARDIQKEEESSDQNSSIMADASAATTIKNVDELEVINGGDGVDTLVITGAQQTLVLSDVADKLNSVEVIDITGSGDNRLELNVADVLNHGGRDLFIDDGKLQFMVQGNEGDTVQLDDLLPDGTDTGDWIAQNGTVTVAGVEYQVFSHSGEEAEVLIQQGIKTELI</sequence>
<dbReference type="KEGG" id="ege:EM595_2995"/>
<organism evidence="3 4">
    <name type="scientific">Duffyella gerundensis</name>
    <dbReference type="NCBI Taxonomy" id="1619313"/>
    <lineage>
        <taxon>Bacteria</taxon>
        <taxon>Pseudomonadati</taxon>
        <taxon>Pseudomonadota</taxon>
        <taxon>Gammaproteobacteria</taxon>
        <taxon>Enterobacterales</taxon>
        <taxon>Erwiniaceae</taxon>
        <taxon>Duffyella</taxon>
    </lineage>
</organism>
<dbReference type="RefSeq" id="WP_157883896.1">
    <property type="nucleotide sequence ID" value="NZ_LN907827.1"/>
</dbReference>
<accession>A0A0U5L368</accession>
<dbReference type="EMBL" id="LN907827">
    <property type="protein sequence ID" value="CUU25226.1"/>
    <property type="molecule type" value="Genomic_DNA"/>
</dbReference>
<evidence type="ECO:0000256" key="1">
    <source>
        <dbReference type="SAM" id="MobiDB-lite"/>
    </source>
</evidence>
<dbReference type="Pfam" id="PF19077">
    <property type="entry name" value="Big_13"/>
    <property type="match status" value="3"/>
</dbReference>
<evidence type="ECO:0000313" key="4">
    <source>
        <dbReference type="Proteomes" id="UP000059419"/>
    </source>
</evidence>
<evidence type="ECO:0000259" key="2">
    <source>
        <dbReference type="Pfam" id="PF19077"/>
    </source>
</evidence>
<dbReference type="InterPro" id="IPR044016">
    <property type="entry name" value="Big_13"/>
</dbReference>
<protein>
    <recommendedName>
        <fullName evidence="2">Bacterial Ig-like domain-containing protein</fullName>
    </recommendedName>
</protein>
<dbReference type="Gene3D" id="3.30.420.430">
    <property type="match status" value="5"/>
</dbReference>